<feature type="signal peptide" evidence="1">
    <location>
        <begin position="1"/>
        <end position="19"/>
    </location>
</feature>
<sequence>MRTAMTITAAAVAAFGVLAAPAGLASADGKTAQQTISDLQSQGYTVTIDKIGSGPMSACVVTSVRNPQQVTQWVPAVGPVLGNSNRNVLVQQVQSQTISVSLNCS</sequence>
<name>A0ABT3C548_9MYCO</name>
<evidence type="ECO:0000256" key="1">
    <source>
        <dbReference type="SAM" id="SignalP"/>
    </source>
</evidence>
<gene>
    <name evidence="2" type="ORF">H7J73_00875</name>
</gene>
<protein>
    <recommendedName>
        <fullName evidence="4">PASTA domain-containing protein</fullName>
    </recommendedName>
</protein>
<organism evidence="2 3">
    <name type="scientific">Mycolicibacterium komossense</name>
    <dbReference type="NCBI Taxonomy" id="1779"/>
    <lineage>
        <taxon>Bacteria</taxon>
        <taxon>Bacillati</taxon>
        <taxon>Actinomycetota</taxon>
        <taxon>Actinomycetes</taxon>
        <taxon>Mycobacteriales</taxon>
        <taxon>Mycobacteriaceae</taxon>
        <taxon>Mycolicibacterium</taxon>
    </lineage>
</organism>
<evidence type="ECO:0000313" key="2">
    <source>
        <dbReference type="EMBL" id="MCV7224600.1"/>
    </source>
</evidence>
<accession>A0ABT3C548</accession>
<reference evidence="2 3" key="1">
    <citation type="journal article" date="2022" name="BMC Genomics">
        <title>Comparative genome analysis of mycobacteria focusing on tRNA and non-coding RNA.</title>
        <authorList>
            <person name="Behra P.R.K."/>
            <person name="Pettersson B.M.F."/>
            <person name="Ramesh M."/>
            <person name="Das S."/>
            <person name="Dasgupta S."/>
            <person name="Kirsebom L.A."/>
        </authorList>
    </citation>
    <scope>NUCLEOTIDE SEQUENCE [LARGE SCALE GENOMIC DNA]</scope>
    <source>
        <strain evidence="2 3">DSM 44078</strain>
    </source>
</reference>
<proteinExistence type="predicted"/>
<evidence type="ECO:0008006" key="4">
    <source>
        <dbReference type="Google" id="ProtNLM"/>
    </source>
</evidence>
<dbReference type="RefSeq" id="WP_264065323.1">
    <property type="nucleotide sequence ID" value="NZ_JACKTY010000004.1"/>
</dbReference>
<dbReference type="Proteomes" id="UP001526201">
    <property type="component" value="Unassembled WGS sequence"/>
</dbReference>
<keyword evidence="3" id="KW-1185">Reference proteome</keyword>
<evidence type="ECO:0000313" key="3">
    <source>
        <dbReference type="Proteomes" id="UP001526201"/>
    </source>
</evidence>
<dbReference type="EMBL" id="JACKTY010000004">
    <property type="protein sequence ID" value="MCV7224600.1"/>
    <property type="molecule type" value="Genomic_DNA"/>
</dbReference>
<keyword evidence="1" id="KW-0732">Signal</keyword>
<comment type="caution">
    <text evidence="2">The sequence shown here is derived from an EMBL/GenBank/DDBJ whole genome shotgun (WGS) entry which is preliminary data.</text>
</comment>
<feature type="chain" id="PRO_5047451221" description="PASTA domain-containing protein" evidence="1">
    <location>
        <begin position="20"/>
        <end position="105"/>
    </location>
</feature>